<feature type="non-terminal residue" evidence="1">
    <location>
        <position position="1"/>
    </location>
</feature>
<reference evidence="1" key="1">
    <citation type="submission" date="2022-08" db="EMBL/GenBank/DDBJ databases">
        <authorList>
            <person name="Gutierrez-Valencia J."/>
        </authorList>
    </citation>
    <scope>NUCLEOTIDE SEQUENCE</scope>
</reference>
<evidence type="ECO:0000313" key="1">
    <source>
        <dbReference type="EMBL" id="CAI0417903.1"/>
    </source>
</evidence>
<dbReference type="AlphaFoldDB" id="A0AAV0K817"/>
<comment type="caution">
    <text evidence="1">The sequence shown here is derived from an EMBL/GenBank/DDBJ whole genome shotgun (WGS) entry which is preliminary data.</text>
</comment>
<dbReference type="Proteomes" id="UP001154282">
    <property type="component" value="Unassembled WGS sequence"/>
</dbReference>
<organism evidence="1 2">
    <name type="scientific">Linum tenue</name>
    <dbReference type="NCBI Taxonomy" id="586396"/>
    <lineage>
        <taxon>Eukaryota</taxon>
        <taxon>Viridiplantae</taxon>
        <taxon>Streptophyta</taxon>
        <taxon>Embryophyta</taxon>
        <taxon>Tracheophyta</taxon>
        <taxon>Spermatophyta</taxon>
        <taxon>Magnoliopsida</taxon>
        <taxon>eudicotyledons</taxon>
        <taxon>Gunneridae</taxon>
        <taxon>Pentapetalae</taxon>
        <taxon>rosids</taxon>
        <taxon>fabids</taxon>
        <taxon>Malpighiales</taxon>
        <taxon>Linaceae</taxon>
        <taxon>Linum</taxon>
    </lineage>
</organism>
<keyword evidence="2" id="KW-1185">Reference proteome</keyword>
<protein>
    <submittedName>
        <fullName evidence="1">Uncharacterized protein</fullName>
    </submittedName>
</protein>
<name>A0AAV0K817_9ROSI</name>
<gene>
    <name evidence="1" type="ORF">LITE_LOCUS17476</name>
</gene>
<proteinExistence type="predicted"/>
<dbReference type="EMBL" id="CAMGYJ010000005">
    <property type="protein sequence ID" value="CAI0417903.1"/>
    <property type="molecule type" value="Genomic_DNA"/>
</dbReference>
<sequence length="156" mass="17784">EYDTTLVSLLVFNNCGKLSETPFAISIILREDWNVDFGLLDRLDEIGPYPFPFPELIIILECTDFQVNKKPIKDISNLITSVRTSEIQEHLVLSPWQGLGTRISRVGSRSRSSTIPLRCTVCFLFLVLSKRIIVITIWRATDSSTGPHFLEEKEQN</sequence>
<accession>A0AAV0K817</accession>
<evidence type="ECO:0000313" key="2">
    <source>
        <dbReference type="Proteomes" id="UP001154282"/>
    </source>
</evidence>